<evidence type="ECO:0000313" key="2">
    <source>
        <dbReference type="Proteomes" id="UP000806528"/>
    </source>
</evidence>
<sequence>MSRLSSAGAVGACLQPDATQVMVWLCPPGQPLAHLIPLPAERAREVATQLYDAAHLVEQLKGA</sequence>
<organism evidence="1 2">
    <name type="scientific">Nocardiopsis coralli</name>
    <dbReference type="NCBI Taxonomy" id="2772213"/>
    <lineage>
        <taxon>Bacteria</taxon>
        <taxon>Bacillati</taxon>
        <taxon>Actinomycetota</taxon>
        <taxon>Actinomycetes</taxon>
        <taxon>Streptosporangiales</taxon>
        <taxon>Nocardiopsidaceae</taxon>
        <taxon>Nocardiopsis</taxon>
    </lineage>
</organism>
<dbReference type="Proteomes" id="UP000806528">
    <property type="component" value="Unassembled WGS sequence"/>
</dbReference>
<reference evidence="1 2" key="1">
    <citation type="submission" date="2020-09" db="EMBL/GenBank/DDBJ databases">
        <title>Diversity and distribution of actinomycetes associated with coral in the coast of Hainan.</title>
        <authorList>
            <person name="Li F."/>
        </authorList>
    </citation>
    <scope>NUCLEOTIDE SEQUENCE [LARGE SCALE GENOMIC DNA]</scope>
    <source>
        <strain evidence="1 2">HNM0947</strain>
    </source>
</reference>
<proteinExistence type="predicted"/>
<gene>
    <name evidence="1" type="ORF">IDM40_00405</name>
</gene>
<protein>
    <submittedName>
        <fullName evidence="1">Uncharacterized protein</fullName>
    </submittedName>
</protein>
<evidence type="ECO:0000313" key="1">
    <source>
        <dbReference type="EMBL" id="MBE2997166.1"/>
    </source>
</evidence>
<keyword evidence="2" id="KW-1185">Reference proteome</keyword>
<comment type="caution">
    <text evidence="1">The sequence shown here is derived from an EMBL/GenBank/DDBJ whole genome shotgun (WGS) entry which is preliminary data.</text>
</comment>
<accession>A0ABR9P000</accession>
<dbReference type="RefSeq" id="WP_193119831.1">
    <property type="nucleotide sequence ID" value="NZ_JADBGI010000001.1"/>
</dbReference>
<dbReference type="EMBL" id="JADBGI010000001">
    <property type="protein sequence ID" value="MBE2997166.1"/>
    <property type="molecule type" value="Genomic_DNA"/>
</dbReference>
<name>A0ABR9P000_9ACTN</name>